<dbReference type="Gene3D" id="2.60.40.10">
    <property type="entry name" value="Immunoglobulins"/>
    <property type="match status" value="2"/>
</dbReference>
<dbReference type="GO" id="GO:0005975">
    <property type="term" value="P:carbohydrate metabolic process"/>
    <property type="evidence" value="ECO:0007669"/>
    <property type="project" value="UniProtKB-ARBA"/>
</dbReference>
<feature type="compositionally biased region" description="Polar residues" evidence="1">
    <location>
        <begin position="1549"/>
        <end position="1564"/>
    </location>
</feature>
<comment type="caution">
    <text evidence="3">The sequence shown here is derived from an EMBL/GenBank/DDBJ whole genome shotgun (WGS) entry which is preliminary data.</text>
</comment>
<dbReference type="InterPro" id="IPR000772">
    <property type="entry name" value="Ricin_B_lectin"/>
</dbReference>
<dbReference type="SUPFAM" id="SSF50370">
    <property type="entry name" value="Ricin B-like lectins"/>
    <property type="match status" value="1"/>
</dbReference>
<evidence type="ECO:0000259" key="2">
    <source>
        <dbReference type="SMART" id="SM00458"/>
    </source>
</evidence>
<dbReference type="RefSeq" id="WP_179835609.1">
    <property type="nucleotide sequence ID" value="NZ_BMRD01000010.1"/>
</dbReference>
<evidence type="ECO:0000313" key="4">
    <source>
        <dbReference type="Proteomes" id="UP000591272"/>
    </source>
</evidence>
<dbReference type="EMBL" id="JACCBT010000001">
    <property type="protein sequence ID" value="NYE14790.1"/>
    <property type="molecule type" value="Genomic_DNA"/>
</dbReference>
<evidence type="ECO:0000313" key="3">
    <source>
        <dbReference type="EMBL" id="NYE14790.1"/>
    </source>
</evidence>
<feature type="compositionally biased region" description="Basic and acidic residues" evidence="1">
    <location>
        <begin position="1739"/>
        <end position="1751"/>
    </location>
</feature>
<sequence>MSGDAGRRTPGENVHESQPVLTTAAAPDAASWLLVPVALDVLALRAGDGPAQWADTAMREPVPGGDAVQMLQADPFTDRAAPRATGAYLHWAVPDALTHAEQAPPTGGEPGPVVFPALPERWLVARLSAKAGPKPRAVRAWILDAAGAAPGTPPTVTPLEQWSAPAPGAVPAKPLTALGHGDFGWAAYYDNVEGRLGFHDPLTDAEGPVAYLVCGWYAHPELDPLRRADTAGWKAFTDHLADQRWRLPGDQYNGLAPTPTGLILHGSAVSIGWPGTGWNGDLGGVLSAETDYRPDPGAIRLALAESLVDALAALSAEDGGDPARLTAVRAFLAQADGEAAGATGGGTSPDGESRLTAALHAMRFGAAPDVPHQETIWQAADPRPAAEPAASAAAGTTVAGQFVGVERARPRLFEAADPVLVVQGGGRSFKHGGDGRFEGDARLTVRLGGQTVASLGAAADGSGGAPAGRLDGSVLRTGVPALCQDLMVELAALDPGSAPPPVGGERSPALARTDWWATWDPSLPPAANGGALPSPVAVTPPARPWNPLHADWELRYEPLAATGWRLGDTDLEGAPPPAVAEPARTFQGRAPLAAGPASVLAGATLRAQRKAVATGMAGPAAAPADVELLDLLGGRLDGLMSMLRGEQQGDLVGGDTRPPLLTPPAPLRAGRTKLTRLRLVDTYGQVVEMASGARSAGPPTLVPPSAAADDDPGTLVLAPRFTAPARVILRYVAADGRTNAAGATVEADDTISPVAGFLMPDFVDGSAEFFDPAGGGLGRLRADGTGATVWEDDPARPGRPGRLGADPADAIGHPALAGLASGVVGADRRGGPYDPTALSSLLKVIDTTWWTIDFTGEAGEEHLAMLLGHPVAVLRAELLVEVDDPAADPALGGVPIEVALGALDRFEDGLVGYLAGDDPGILRVIDPAVLEAARESGEPLAERYVTGDPLIVRPGVPVPLTLLVAPNCQVHVRTGLLPAKAVGMRRSWVAEPLAKMTPTFRHGPVLADAEHRRLPLPADVHGTWTWLHRADPYTWAADEVTVLPPGGAGAAEGSPPVRAPRVEEGWLRLGLVDASWEQYAVRVDVEAVSQVPRIVPGSPIKRVGGSNGGRSWSLSAQNTMELIRSGRFDFWMQPRVNGHPAGMPQGDARQIRVVTDAEGRPALTTTTAGDLADPLLTLPETGIPEIKIFDPSNPGTYEPKDGYRRHTVAARHNGQYLDVTGGAHVVDPYVPIITWPLHGGTNQQWAFRWHDHAYFTIAAWNSGLLLTAGPLEKPDLSAVFQAPPPQPGAPAATQLWQPVSTGDGHVVIYLKGTTRCLSVDGGPEWMENGPRTVVTEYQGLPNQQWKIRPVDIDTPLFDATATSISVPQTMYTSQVETLTVRVRNTGNSAWRPEAGHALLPVGGFVQLVYVKANYSTERLTAIPVPLVVQPGQEVTITFPAAGGTSPTTLTGSFRMGKVTMVGGIPGGVTETWGQPTPDRTITVAQVTGTQLSATVAASMPPGTIVAGDSPYVWFTIQNTGTAGWYREMGHRMINLHGASGDPLSPTDMSLSTNPVRPGETTSAGAQLHPDTPGTYQLRMQMAQTAPFGAMSPSYSVVVAGMVDVTQGNGAAFPTTWVQGYAASIRAVLNAAAPRAVPVTVRLGNSTWGTTSVPKGSTVSPGVSLNLPVGRHTITVLCATQAITKEVNVMDPKETEKPDIEKIDPDKVAFKEKDREFPLTEAAGSGAPADGPGATPWISADDRPDVGGHLYDDGPEDG</sequence>
<gene>
    <name evidence="3" type="ORF">BJ999_005086</name>
</gene>
<reference evidence="3 4" key="1">
    <citation type="submission" date="2020-07" db="EMBL/GenBank/DDBJ databases">
        <title>Sequencing the genomes of 1000 actinobacteria strains.</title>
        <authorList>
            <person name="Klenk H.-P."/>
        </authorList>
    </citation>
    <scope>NUCLEOTIDE SEQUENCE [LARGE SCALE GENOMIC DNA]</scope>
    <source>
        <strain evidence="3 4">DSM 43461</strain>
    </source>
</reference>
<protein>
    <recommendedName>
        <fullName evidence="2">Ricin B lectin domain-containing protein</fullName>
    </recommendedName>
</protein>
<dbReference type="PROSITE" id="PS50231">
    <property type="entry name" value="RICIN_B_LECTIN"/>
    <property type="match status" value="1"/>
</dbReference>
<proteinExistence type="predicted"/>
<feature type="domain" description="Ricin B lectin" evidence="2">
    <location>
        <begin position="1205"/>
        <end position="1348"/>
    </location>
</feature>
<dbReference type="InterPro" id="IPR013783">
    <property type="entry name" value="Ig-like_fold"/>
</dbReference>
<feature type="region of interest" description="Disordered" evidence="1">
    <location>
        <begin position="1549"/>
        <end position="1568"/>
    </location>
</feature>
<dbReference type="SMART" id="SM00458">
    <property type="entry name" value="RICIN"/>
    <property type="match status" value="1"/>
</dbReference>
<accession>A0A7Y9GE15</accession>
<dbReference type="Proteomes" id="UP000591272">
    <property type="component" value="Unassembled WGS sequence"/>
</dbReference>
<dbReference type="Pfam" id="PF14200">
    <property type="entry name" value="RicinB_lectin_2"/>
    <property type="match status" value="1"/>
</dbReference>
<dbReference type="Gene3D" id="2.80.10.50">
    <property type="match status" value="1"/>
</dbReference>
<keyword evidence="4" id="KW-1185">Reference proteome</keyword>
<feature type="compositionally biased region" description="Low complexity" evidence="1">
    <location>
        <begin position="1721"/>
        <end position="1735"/>
    </location>
</feature>
<dbReference type="CDD" id="cd00161">
    <property type="entry name" value="beta-trefoil_Ricin-like"/>
    <property type="match status" value="1"/>
</dbReference>
<name>A0A7Y9GE15_9ACTN</name>
<organism evidence="3 4">
    <name type="scientific">Actinomadura citrea</name>
    <dbReference type="NCBI Taxonomy" id="46158"/>
    <lineage>
        <taxon>Bacteria</taxon>
        <taxon>Bacillati</taxon>
        <taxon>Actinomycetota</taxon>
        <taxon>Actinomycetes</taxon>
        <taxon>Streptosporangiales</taxon>
        <taxon>Thermomonosporaceae</taxon>
        <taxon>Actinomadura</taxon>
    </lineage>
</organism>
<evidence type="ECO:0000256" key="1">
    <source>
        <dbReference type="SAM" id="MobiDB-lite"/>
    </source>
</evidence>
<dbReference type="InterPro" id="IPR035992">
    <property type="entry name" value="Ricin_B-like_lectins"/>
</dbReference>
<feature type="region of interest" description="Disordered" evidence="1">
    <location>
        <begin position="1714"/>
        <end position="1757"/>
    </location>
</feature>